<dbReference type="PANTHER" id="PTHR42852">
    <property type="entry name" value="THIOL:DISULFIDE INTERCHANGE PROTEIN DSBE"/>
    <property type="match status" value="1"/>
</dbReference>
<comment type="caution">
    <text evidence="3">The sequence shown here is derived from an EMBL/GenBank/DDBJ whole genome shotgun (WGS) entry which is preliminary data.</text>
</comment>
<dbReference type="PANTHER" id="PTHR42852:SF17">
    <property type="entry name" value="THIOREDOXIN-LIKE PROTEIN HI_1115"/>
    <property type="match status" value="1"/>
</dbReference>
<sequence length="170" mass="18953">MRKKLVPLIVLIAVTAILSVLLTGLKGKASANPGDAAIDFELIDMNGNSHTLSDYKGKVVVVNFFATWCDPCIEEAPELEAFGTEYDQAEILIVAKGETKKRMEKYINDTKSELTYLLDTKEEVSKEYSVIGQPDTIIIDKDGMIRERFTGPTTKAKLIELIENMHLNQD</sequence>
<reference evidence="3 4" key="1">
    <citation type="submission" date="2024-08" db="EMBL/GenBank/DDBJ databases">
        <title>Two novel Cytobacillus novel species.</title>
        <authorList>
            <person name="Liu G."/>
        </authorList>
    </citation>
    <scope>NUCLEOTIDE SEQUENCE [LARGE SCALE GENOMIC DNA]</scope>
    <source>
        <strain evidence="3 4">FJAT-54145</strain>
    </source>
</reference>
<dbReference type="Gene3D" id="3.40.30.10">
    <property type="entry name" value="Glutaredoxin"/>
    <property type="match status" value="1"/>
</dbReference>
<organism evidence="3 4">
    <name type="scientific">Cytobacillus spartinae</name>
    <dbReference type="NCBI Taxonomy" id="3299023"/>
    <lineage>
        <taxon>Bacteria</taxon>
        <taxon>Bacillati</taxon>
        <taxon>Bacillota</taxon>
        <taxon>Bacilli</taxon>
        <taxon>Bacillales</taxon>
        <taxon>Bacillaceae</taxon>
        <taxon>Cytobacillus</taxon>
    </lineage>
</organism>
<dbReference type="CDD" id="cd02966">
    <property type="entry name" value="TlpA_like_family"/>
    <property type="match status" value="1"/>
</dbReference>
<name>A0ABW6KKI0_9BACI</name>
<evidence type="ECO:0000256" key="1">
    <source>
        <dbReference type="ARBA" id="ARBA00023157"/>
    </source>
</evidence>
<gene>
    <name evidence="3" type="ORF">ACFYKX_22575</name>
</gene>
<dbReference type="RefSeq" id="WP_389363818.1">
    <property type="nucleotide sequence ID" value="NZ_JBIACK010000015.1"/>
</dbReference>
<protein>
    <submittedName>
        <fullName evidence="3">TlpA family protein disulfide reductase</fullName>
    </submittedName>
</protein>
<dbReference type="Proteomes" id="UP001601059">
    <property type="component" value="Unassembled WGS sequence"/>
</dbReference>
<dbReference type="InterPro" id="IPR013766">
    <property type="entry name" value="Thioredoxin_domain"/>
</dbReference>
<evidence type="ECO:0000313" key="3">
    <source>
        <dbReference type="EMBL" id="MFE8703350.1"/>
    </source>
</evidence>
<keyword evidence="4" id="KW-1185">Reference proteome</keyword>
<dbReference type="Pfam" id="PF00578">
    <property type="entry name" value="AhpC-TSA"/>
    <property type="match status" value="1"/>
</dbReference>
<dbReference type="EMBL" id="JBIACK010000015">
    <property type="protein sequence ID" value="MFE8703350.1"/>
    <property type="molecule type" value="Genomic_DNA"/>
</dbReference>
<accession>A0ABW6KKI0</accession>
<dbReference type="InterPro" id="IPR000866">
    <property type="entry name" value="AhpC/TSA"/>
</dbReference>
<evidence type="ECO:0000259" key="2">
    <source>
        <dbReference type="PROSITE" id="PS51352"/>
    </source>
</evidence>
<evidence type="ECO:0000313" key="4">
    <source>
        <dbReference type="Proteomes" id="UP001601059"/>
    </source>
</evidence>
<dbReference type="PROSITE" id="PS51352">
    <property type="entry name" value="THIOREDOXIN_2"/>
    <property type="match status" value="1"/>
</dbReference>
<feature type="domain" description="Thioredoxin" evidence="2">
    <location>
        <begin position="31"/>
        <end position="167"/>
    </location>
</feature>
<dbReference type="InterPro" id="IPR050553">
    <property type="entry name" value="Thioredoxin_ResA/DsbE_sf"/>
</dbReference>
<dbReference type="InterPro" id="IPR036249">
    <property type="entry name" value="Thioredoxin-like_sf"/>
</dbReference>
<keyword evidence="1" id="KW-1015">Disulfide bond</keyword>
<proteinExistence type="predicted"/>
<dbReference type="SUPFAM" id="SSF52833">
    <property type="entry name" value="Thioredoxin-like"/>
    <property type="match status" value="1"/>
</dbReference>